<sequence>MELLEIISKIHEAKRNKQISPDHVMEIELINEVFRSVKIELSHLVKDGTISEVRTLNDKAYIINNI</sequence>
<reference evidence="1" key="1">
    <citation type="journal article" date="2021" name="Proc. Natl. Acad. Sci. U.S.A.">
        <title>A Catalog of Tens of Thousands of Viruses from Human Metagenomes Reveals Hidden Associations with Chronic Diseases.</title>
        <authorList>
            <person name="Tisza M.J."/>
            <person name="Buck C.B."/>
        </authorList>
    </citation>
    <scope>NUCLEOTIDE SEQUENCE</scope>
    <source>
        <strain evidence="1">Ct7aK2</strain>
    </source>
</reference>
<protein>
    <submittedName>
        <fullName evidence="1">Uncharacterized protein</fullName>
    </submittedName>
</protein>
<evidence type="ECO:0000313" key="1">
    <source>
        <dbReference type="EMBL" id="DAF91089.1"/>
    </source>
</evidence>
<name>A0A8S5U9C6_9CAUD</name>
<proteinExistence type="predicted"/>
<accession>A0A8S5U9C6</accession>
<organism evidence="1">
    <name type="scientific">Siphoviridae sp. ct7aK2</name>
    <dbReference type="NCBI Taxonomy" id="2825351"/>
    <lineage>
        <taxon>Viruses</taxon>
        <taxon>Duplodnaviria</taxon>
        <taxon>Heunggongvirae</taxon>
        <taxon>Uroviricota</taxon>
        <taxon>Caudoviricetes</taxon>
    </lineage>
</organism>
<dbReference type="EMBL" id="BK016044">
    <property type="protein sequence ID" value="DAF91089.1"/>
    <property type="molecule type" value="Genomic_DNA"/>
</dbReference>